<reference evidence="1 2" key="1">
    <citation type="submission" date="2014-04" db="EMBL/GenBank/DDBJ databases">
        <authorList>
            <consortium name="DOE Joint Genome Institute"/>
            <person name="Kuo A."/>
            <person name="Kohler A."/>
            <person name="Nagy L.G."/>
            <person name="Floudas D."/>
            <person name="Copeland A."/>
            <person name="Barry K.W."/>
            <person name="Cichocki N."/>
            <person name="Veneault-Fourrey C."/>
            <person name="LaButti K."/>
            <person name="Lindquist E.A."/>
            <person name="Lipzen A."/>
            <person name="Lundell T."/>
            <person name="Morin E."/>
            <person name="Murat C."/>
            <person name="Sun H."/>
            <person name="Tunlid A."/>
            <person name="Henrissat B."/>
            <person name="Grigoriev I.V."/>
            <person name="Hibbett D.S."/>
            <person name="Martin F."/>
            <person name="Nordberg H.P."/>
            <person name="Cantor M.N."/>
            <person name="Hua S.X."/>
        </authorList>
    </citation>
    <scope>NUCLEOTIDE SEQUENCE [LARGE SCALE GENOMIC DNA]</scope>
    <source>
        <strain evidence="1 2">LaAM-08-1</strain>
    </source>
</reference>
<gene>
    <name evidence="1" type="ORF">K443DRAFT_105638</name>
</gene>
<dbReference type="Proteomes" id="UP000054477">
    <property type="component" value="Unassembled WGS sequence"/>
</dbReference>
<keyword evidence="2" id="KW-1185">Reference proteome</keyword>
<dbReference type="AlphaFoldDB" id="A0A0C9X809"/>
<protein>
    <submittedName>
        <fullName evidence="1">Unplaced genomic scaffold K443scaffold_157, whole genome shotgun sequence</fullName>
    </submittedName>
</protein>
<dbReference type="HOGENOM" id="CLU_3125310_0_0_1"/>
<dbReference type="EMBL" id="KN838692">
    <property type="protein sequence ID" value="KIJ97473.1"/>
    <property type="molecule type" value="Genomic_DNA"/>
</dbReference>
<proteinExistence type="predicted"/>
<evidence type="ECO:0000313" key="2">
    <source>
        <dbReference type="Proteomes" id="UP000054477"/>
    </source>
</evidence>
<name>A0A0C9X809_9AGAR</name>
<sequence>MMTKVIGYLTAHKDRSCATSISPHVRRSNDKYLQRGESSLMCKRRVVALLVIVG</sequence>
<reference evidence="2" key="2">
    <citation type="submission" date="2015-01" db="EMBL/GenBank/DDBJ databases">
        <title>Evolutionary Origins and Diversification of the Mycorrhizal Mutualists.</title>
        <authorList>
            <consortium name="DOE Joint Genome Institute"/>
            <consortium name="Mycorrhizal Genomics Consortium"/>
            <person name="Kohler A."/>
            <person name="Kuo A."/>
            <person name="Nagy L.G."/>
            <person name="Floudas D."/>
            <person name="Copeland A."/>
            <person name="Barry K.W."/>
            <person name="Cichocki N."/>
            <person name="Veneault-Fourrey C."/>
            <person name="LaButti K."/>
            <person name="Lindquist E.A."/>
            <person name="Lipzen A."/>
            <person name="Lundell T."/>
            <person name="Morin E."/>
            <person name="Murat C."/>
            <person name="Riley R."/>
            <person name="Ohm R."/>
            <person name="Sun H."/>
            <person name="Tunlid A."/>
            <person name="Henrissat B."/>
            <person name="Grigoriev I.V."/>
            <person name="Hibbett D.S."/>
            <person name="Martin F."/>
        </authorList>
    </citation>
    <scope>NUCLEOTIDE SEQUENCE [LARGE SCALE GENOMIC DNA]</scope>
    <source>
        <strain evidence="2">LaAM-08-1</strain>
    </source>
</reference>
<accession>A0A0C9X809</accession>
<evidence type="ECO:0000313" key="1">
    <source>
        <dbReference type="EMBL" id="KIJ97473.1"/>
    </source>
</evidence>
<dbReference type="OrthoDB" id="10359452at2759"/>
<organism evidence="1 2">
    <name type="scientific">Laccaria amethystina LaAM-08-1</name>
    <dbReference type="NCBI Taxonomy" id="1095629"/>
    <lineage>
        <taxon>Eukaryota</taxon>
        <taxon>Fungi</taxon>
        <taxon>Dikarya</taxon>
        <taxon>Basidiomycota</taxon>
        <taxon>Agaricomycotina</taxon>
        <taxon>Agaricomycetes</taxon>
        <taxon>Agaricomycetidae</taxon>
        <taxon>Agaricales</taxon>
        <taxon>Agaricineae</taxon>
        <taxon>Hydnangiaceae</taxon>
        <taxon>Laccaria</taxon>
    </lineage>
</organism>